<dbReference type="EMBL" id="QPJK01000006">
    <property type="protein sequence ID" value="RCW69165.1"/>
    <property type="molecule type" value="Genomic_DNA"/>
</dbReference>
<dbReference type="Gene3D" id="3.40.190.150">
    <property type="entry name" value="Bordetella uptake gene, domain 1"/>
    <property type="match status" value="1"/>
</dbReference>
<dbReference type="InterPro" id="IPR007400">
    <property type="entry name" value="PrpF-like"/>
</dbReference>
<name>A0A368XMT7_9BURK</name>
<dbReference type="InterPro" id="IPR047687">
    <property type="entry name" value="OMA_tautomer-like"/>
</dbReference>
<sequence>MSKTIPCVLMRAGTSRGPFFLREWLPEGDEARDQALIGAIGASDPLQLDGVGGGSTLNSKVAIVSRSSVPGCDLDYLFAQVGVGHRSVDTRPNCGNMLSGVAPFAIEQGLVEAQQGTTKVRVHNVNTGARIDVTVRTPGGRVTYAGDARIDGVAGTAAPILLDFLDAWGAVTGQVFPTGQRIDRIQGVEVSCIDAAMPLMIVRAADLGVSGREKPVALDADTALLERIESLRLEVGLRMGLGDVSNSVIPKPVLVSAGESANSITSRYFTPRRCHASHAVTGAIGVASAFALPGTVASGMARSAGCHQLTVLHPAGQIDIEVELGGAGEAVSVQRAALVRTARKIMQGELHLPDYVFSRPEEAAQPAARKPLTLIVPTSAGGGNDTMARIIAAKLAPLLGQEVLVDNRAGANGAVASEYVAGAAPDGQTLMFGYVGTHAMNPALQKLGYDPVADFAPIGLVGSSPTLMVAHPDLQSGDVPALVAALRAQPGRYAYASAGEGTPPHFAAALFQLATGARMAGSTYQGAAPAIADTASGRTQIMFPSLFTAHPFVHSGRLRALAVAGPQRLPGLPDVPTLAEAGVPGVDVTQWYGLFAPARTPHDRVDTLNQALNQVLADPAVVQLFEQHGARVEAGTPQMLAARVQADLARWQAVVAQGGLAVAEQRAAVLE</sequence>
<comment type="caution">
    <text evidence="4">The sequence shown here is derived from an EMBL/GenBank/DDBJ whole genome shotgun (WGS) entry which is preliminary data.</text>
</comment>
<reference evidence="4 5" key="1">
    <citation type="submission" date="2018-07" db="EMBL/GenBank/DDBJ databases">
        <title>Genomic Encyclopedia of Type Strains, Phase IV (KMG-IV): sequencing the most valuable type-strain genomes for metagenomic binning, comparative biology and taxonomic classification.</title>
        <authorList>
            <person name="Goeker M."/>
        </authorList>
    </citation>
    <scope>NUCLEOTIDE SEQUENCE [LARGE SCALE GENOMIC DNA]</scope>
    <source>
        <strain evidence="4 5">DSM 21634</strain>
    </source>
</reference>
<dbReference type="Gene3D" id="3.40.190.10">
    <property type="entry name" value="Periplasmic binding protein-like II"/>
    <property type="match status" value="1"/>
</dbReference>
<dbReference type="PANTHER" id="PTHR43709">
    <property type="entry name" value="ACONITATE ISOMERASE-RELATED"/>
    <property type="match status" value="1"/>
</dbReference>
<dbReference type="Pfam" id="PF03401">
    <property type="entry name" value="TctC"/>
    <property type="match status" value="1"/>
</dbReference>
<dbReference type="SUPFAM" id="SSF53850">
    <property type="entry name" value="Periplasmic binding protein-like II"/>
    <property type="match status" value="1"/>
</dbReference>
<dbReference type="RefSeq" id="WP_114469595.1">
    <property type="nucleotide sequence ID" value="NZ_QPJK01000006.1"/>
</dbReference>
<comment type="similarity">
    <text evidence="2">Belongs to the PrpF family.</text>
</comment>
<gene>
    <name evidence="4" type="ORF">DES41_10636</name>
</gene>
<dbReference type="AlphaFoldDB" id="A0A368XMT7"/>
<organism evidence="4 5">
    <name type="scientific">Pseudorhodoferax soli</name>
    <dbReference type="NCBI Taxonomy" id="545864"/>
    <lineage>
        <taxon>Bacteria</taxon>
        <taxon>Pseudomonadati</taxon>
        <taxon>Pseudomonadota</taxon>
        <taxon>Betaproteobacteria</taxon>
        <taxon>Burkholderiales</taxon>
        <taxon>Comamonadaceae</taxon>
    </lineage>
</organism>
<protein>
    <recommendedName>
        <fullName evidence="6">4-oxalomesaconate tautomerase</fullName>
    </recommendedName>
</protein>
<keyword evidence="5" id="KW-1185">Reference proteome</keyword>
<dbReference type="OrthoDB" id="9779763at2"/>
<dbReference type="PANTHER" id="PTHR43709:SF3">
    <property type="entry name" value="ISOMERASE YBHH-RELATED"/>
    <property type="match status" value="1"/>
</dbReference>
<accession>A0A368XMT7</accession>
<evidence type="ECO:0000313" key="5">
    <source>
        <dbReference type="Proteomes" id="UP000252884"/>
    </source>
</evidence>
<evidence type="ECO:0000256" key="2">
    <source>
        <dbReference type="ARBA" id="ARBA00007673"/>
    </source>
</evidence>
<dbReference type="Gene3D" id="3.10.310.10">
    <property type="entry name" value="Diaminopimelate Epimerase, Chain A, domain 1"/>
    <property type="match status" value="2"/>
</dbReference>
<dbReference type="Pfam" id="PF04303">
    <property type="entry name" value="PrpF"/>
    <property type="match status" value="1"/>
</dbReference>
<dbReference type="GO" id="GO:0016853">
    <property type="term" value="F:isomerase activity"/>
    <property type="evidence" value="ECO:0007669"/>
    <property type="project" value="UniProtKB-KW"/>
</dbReference>
<dbReference type="NCBIfam" id="NF033377">
    <property type="entry name" value="OMA_tautomer"/>
    <property type="match status" value="1"/>
</dbReference>
<comment type="similarity">
    <text evidence="1">Belongs to the UPF0065 (bug) family.</text>
</comment>
<dbReference type="InterPro" id="IPR042100">
    <property type="entry name" value="Bug_dom1"/>
</dbReference>
<proteinExistence type="inferred from homology"/>
<keyword evidence="3" id="KW-0413">Isomerase</keyword>
<evidence type="ECO:0008006" key="6">
    <source>
        <dbReference type="Google" id="ProtNLM"/>
    </source>
</evidence>
<dbReference type="SUPFAM" id="SSF54506">
    <property type="entry name" value="Diaminopimelate epimerase-like"/>
    <property type="match status" value="2"/>
</dbReference>
<dbReference type="Proteomes" id="UP000252884">
    <property type="component" value="Unassembled WGS sequence"/>
</dbReference>
<evidence type="ECO:0000313" key="4">
    <source>
        <dbReference type="EMBL" id="RCW69165.1"/>
    </source>
</evidence>
<evidence type="ECO:0000256" key="1">
    <source>
        <dbReference type="ARBA" id="ARBA00006987"/>
    </source>
</evidence>
<evidence type="ECO:0000256" key="3">
    <source>
        <dbReference type="ARBA" id="ARBA00023235"/>
    </source>
</evidence>
<dbReference type="CDD" id="cd13578">
    <property type="entry name" value="PBP2_Bug27"/>
    <property type="match status" value="1"/>
</dbReference>
<dbReference type="InterPro" id="IPR005064">
    <property type="entry name" value="BUG"/>
</dbReference>